<feature type="transmembrane region" description="Helical" evidence="1">
    <location>
        <begin position="16"/>
        <end position="37"/>
    </location>
</feature>
<protein>
    <submittedName>
        <fullName evidence="2">PepSY domain-containing protein</fullName>
    </submittedName>
</protein>
<name>A0ABY4TRU6_9SPHN</name>
<feature type="transmembrane region" description="Helical" evidence="1">
    <location>
        <begin position="328"/>
        <end position="353"/>
    </location>
</feature>
<proteinExistence type="predicted"/>
<keyword evidence="1" id="KW-0472">Membrane</keyword>
<keyword evidence="1" id="KW-0812">Transmembrane</keyword>
<accession>A0ABY4TRU6</accession>
<keyword evidence="1" id="KW-1133">Transmembrane helix</keyword>
<dbReference type="InterPro" id="IPR005625">
    <property type="entry name" value="PepSY-ass_TM"/>
</dbReference>
<dbReference type="Proteomes" id="UP001055580">
    <property type="component" value="Chromosome"/>
</dbReference>
<dbReference type="RefSeq" id="WP_250750790.1">
    <property type="nucleotide sequence ID" value="NZ_CP098401.1"/>
</dbReference>
<keyword evidence="3" id="KW-1185">Reference proteome</keyword>
<organism evidence="2 3">
    <name type="scientific">Sphingomonas donggukensis</name>
    <dbReference type="NCBI Taxonomy" id="2949093"/>
    <lineage>
        <taxon>Bacteria</taxon>
        <taxon>Pseudomonadati</taxon>
        <taxon>Pseudomonadota</taxon>
        <taxon>Alphaproteobacteria</taxon>
        <taxon>Sphingomonadales</taxon>
        <taxon>Sphingomonadaceae</taxon>
        <taxon>Sphingomonas</taxon>
    </lineage>
</organism>
<feature type="transmembrane region" description="Helical" evidence="1">
    <location>
        <begin position="150"/>
        <end position="170"/>
    </location>
</feature>
<dbReference type="EMBL" id="CP098401">
    <property type="protein sequence ID" value="URW75122.1"/>
    <property type="molecule type" value="Genomic_DNA"/>
</dbReference>
<gene>
    <name evidence="2" type="ORF">M9980_11265</name>
</gene>
<dbReference type="Pfam" id="PF03929">
    <property type="entry name" value="PepSY_TM"/>
    <property type="match status" value="1"/>
</dbReference>
<feature type="transmembrane region" description="Helical" evidence="1">
    <location>
        <begin position="191"/>
        <end position="214"/>
    </location>
</feature>
<evidence type="ECO:0000256" key="1">
    <source>
        <dbReference type="SAM" id="Phobius"/>
    </source>
</evidence>
<reference evidence="2" key="1">
    <citation type="submission" date="2022-05" db="EMBL/GenBank/DDBJ databases">
        <title>Sphingomonas sp. strain RMG20 Genome sequencing and assembly.</title>
        <authorList>
            <person name="Kim I."/>
        </authorList>
    </citation>
    <scope>NUCLEOTIDE SEQUENCE</scope>
    <source>
        <strain evidence="2">RMG20</strain>
    </source>
</reference>
<evidence type="ECO:0000313" key="2">
    <source>
        <dbReference type="EMBL" id="URW75122.1"/>
    </source>
</evidence>
<evidence type="ECO:0000313" key="3">
    <source>
        <dbReference type="Proteomes" id="UP001055580"/>
    </source>
</evidence>
<dbReference type="PANTHER" id="PTHR34219:SF3">
    <property type="entry name" value="BLL7967 PROTEIN"/>
    <property type="match status" value="1"/>
</dbReference>
<dbReference type="PANTHER" id="PTHR34219">
    <property type="entry name" value="IRON-REGULATED INNER MEMBRANE PROTEIN-RELATED"/>
    <property type="match status" value="1"/>
</dbReference>
<sequence length="369" mass="39517">MTKIGMRNAWFQVHKWIGLILAIVIIPICLTGSALVWDGAVDRMVNPARFATTGAQTLPLSAYVDAARAKLGPDTAIASLRLPEDDGAPVIVAAAMPGVVAKGGPPARTNVYLDPPTAKVLDTADSRSGLLRVMHVLHGSLMLPGVGRSIVGWIGVAMLISSISGIWLWWPTVGKWVRGLRWRRHRNLDTNLHHMMGFWIALPLFVLSLTGAWISFPAFFGGLVGEGQRAGAPRGPDRAALARAKPVAAPMTPLDTAVRQAERLSPGEVRQVTWPTDLKPEWGVNIAGKTIAVTDADGVATLPKGPERAQGGIARTMRSLHDGSGMGIVWQVVIFLGGLLPAILAVTGVIMWWRARGWKAQLKAKRAGV</sequence>